<reference evidence="3" key="1">
    <citation type="submission" date="2022-08" db="EMBL/GenBank/DDBJ databases">
        <authorList>
            <person name="Marques A."/>
        </authorList>
    </citation>
    <scope>NUCLEOTIDE SEQUENCE</scope>
    <source>
        <strain evidence="3">RhyPub2mFocal</strain>
        <tissue evidence="3">Leaves</tissue>
    </source>
</reference>
<dbReference type="SUPFAM" id="SSF54106">
    <property type="entry name" value="LysM domain"/>
    <property type="match status" value="2"/>
</dbReference>
<dbReference type="PANTHER" id="PTHR33734:SF35">
    <property type="entry name" value="LYSM DOMAIN-CONTAINING GPI-ANCHORED PROTEIN 1"/>
    <property type="match status" value="1"/>
</dbReference>
<feature type="domain" description="LysM" evidence="2">
    <location>
        <begin position="168"/>
        <end position="211"/>
    </location>
</feature>
<evidence type="ECO:0000256" key="1">
    <source>
        <dbReference type="SAM" id="SignalP"/>
    </source>
</evidence>
<organism evidence="3 4">
    <name type="scientific">Rhynchospora pubera</name>
    <dbReference type="NCBI Taxonomy" id="906938"/>
    <lineage>
        <taxon>Eukaryota</taxon>
        <taxon>Viridiplantae</taxon>
        <taxon>Streptophyta</taxon>
        <taxon>Embryophyta</taxon>
        <taxon>Tracheophyta</taxon>
        <taxon>Spermatophyta</taxon>
        <taxon>Magnoliopsida</taxon>
        <taxon>Liliopsida</taxon>
        <taxon>Poales</taxon>
        <taxon>Cyperaceae</taxon>
        <taxon>Cyperoideae</taxon>
        <taxon>Rhynchosporeae</taxon>
        <taxon>Rhynchospora</taxon>
    </lineage>
</organism>
<dbReference type="EMBL" id="JAMFTS010000002">
    <property type="protein sequence ID" value="KAJ4793798.1"/>
    <property type="molecule type" value="Genomic_DNA"/>
</dbReference>
<dbReference type="InterPro" id="IPR036779">
    <property type="entry name" value="LysM_dom_sf"/>
</dbReference>
<feature type="domain" description="LysM" evidence="2">
    <location>
        <begin position="102"/>
        <end position="149"/>
    </location>
</feature>
<sequence length="413" mass="42949">MSISTLFLLLLSVLPFSLCKTTIEPCSGSDSCRALLGYTLYTDLKVSEVAALFRADPYSILATNAFNLTAPDAAHRILPAGLFIRVPTVCACSDGIRKSVTTRYTTRPADTLASIATNIFSGLASADQIRQANAITDPSTLDVGQTLVIPLPCTCFNSTDNFLPAVYMSYVVRDGESVQGIAATYSTTVADIMNVNAMGNPTVHPGDILAIPLPGCPSIFPKFASDNGLLVANGTYTITAGNCVQCSCGPGNLNLYCTPAPIAVSCSSMQCRNSNLMLGNMTAQPTSAGCNITSCNYGGFVNGTIVTTLSTSLQPRCPGVHQFPPVIEIPTTVLHETSEFPPAPSPISGAEPGVVIPAPRSPLPGKGLAFPGATTATGPVAPAGSTSNAPSLIRLGQLLLHIVHLVVLVKFLL</sequence>
<dbReference type="PROSITE" id="PS51782">
    <property type="entry name" value="LYSM"/>
    <property type="match status" value="2"/>
</dbReference>
<dbReference type="Pfam" id="PF01476">
    <property type="entry name" value="LysM"/>
    <property type="match status" value="1"/>
</dbReference>
<gene>
    <name evidence="3" type="ORF">LUZ62_045044</name>
</gene>
<feature type="chain" id="PRO_5043395417" evidence="1">
    <location>
        <begin position="20"/>
        <end position="413"/>
    </location>
</feature>
<protein>
    <submittedName>
        <fullName evidence="3">LysM domain-containing GPI-anchored protein 1</fullName>
    </submittedName>
</protein>
<accession>A0AAV8FKN1</accession>
<dbReference type="CDD" id="cd00118">
    <property type="entry name" value="LysM"/>
    <property type="match status" value="2"/>
</dbReference>
<keyword evidence="4" id="KW-1185">Reference proteome</keyword>
<dbReference type="Pfam" id="PF23472">
    <property type="entry name" value="LysM2_CERK1_LYK3_4_5"/>
    <property type="match status" value="1"/>
</dbReference>
<dbReference type="AlphaFoldDB" id="A0AAV8FKN1"/>
<evidence type="ECO:0000259" key="2">
    <source>
        <dbReference type="PROSITE" id="PS51782"/>
    </source>
</evidence>
<evidence type="ECO:0000313" key="4">
    <source>
        <dbReference type="Proteomes" id="UP001140206"/>
    </source>
</evidence>
<dbReference type="Gene3D" id="3.10.350.10">
    <property type="entry name" value="LysM domain"/>
    <property type="match status" value="2"/>
</dbReference>
<dbReference type="PANTHER" id="PTHR33734">
    <property type="entry name" value="LYSM DOMAIN-CONTAINING GPI-ANCHORED PROTEIN 2"/>
    <property type="match status" value="1"/>
</dbReference>
<name>A0AAV8FKN1_9POAL</name>
<dbReference type="InterPro" id="IPR018392">
    <property type="entry name" value="LysM"/>
</dbReference>
<keyword evidence="1" id="KW-0732">Signal</keyword>
<dbReference type="Proteomes" id="UP001140206">
    <property type="component" value="Chromosome 2"/>
</dbReference>
<comment type="caution">
    <text evidence="3">The sequence shown here is derived from an EMBL/GenBank/DDBJ whole genome shotgun (WGS) entry which is preliminary data.</text>
</comment>
<proteinExistence type="predicted"/>
<evidence type="ECO:0000313" key="3">
    <source>
        <dbReference type="EMBL" id="KAJ4793798.1"/>
    </source>
</evidence>
<dbReference type="InterPro" id="IPR056562">
    <property type="entry name" value="LysM2_CERK1_LYK3_4_5"/>
</dbReference>
<dbReference type="SMART" id="SM00257">
    <property type="entry name" value="LysM"/>
    <property type="match status" value="2"/>
</dbReference>
<feature type="signal peptide" evidence="1">
    <location>
        <begin position="1"/>
        <end position="19"/>
    </location>
</feature>